<keyword evidence="4" id="KW-1185">Reference proteome</keyword>
<dbReference type="InterPro" id="IPR000331">
    <property type="entry name" value="Rap/Ran_GAP_dom"/>
</dbReference>
<dbReference type="Pfam" id="PF02145">
    <property type="entry name" value="Rap_GAP"/>
    <property type="match status" value="1"/>
</dbReference>
<dbReference type="EMBL" id="OU898283">
    <property type="protein sequence ID" value="CAG9838719.1"/>
    <property type="molecule type" value="Genomic_DNA"/>
</dbReference>
<dbReference type="GO" id="GO:0033596">
    <property type="term" value="C:TSC1-TSC2 complex"/>
    <property type="evidence" value="ECO:0007669"/>
    <property type="project" value="InterPro"/>
</dbReference>
<dbReference type="PANTHER" id="PTHR10063">
    <property type="entry name" value="TUBERIN"/>
    <property type="match status" value="1"/>
</dbReference>
<dbReference type="Pfam" id="PF11864">
    <property type="entry name" value="DUF3384"/>
    <property type="match status" value="1"/>
</dbReference>
<protein>
    <recommendedName>
        <fullName evidence="2">Rap-GAP domain-containing protein</fullName>
    </recommendedName>
</protein>
<dbReference type="InterPro" id="IPR024584">
    <property type="entry name" value="Tuberin_N"/>
</dbReference>
<feature type="domain" description="Rap-GAP" evidence="2">
    <location>
        <begin position="519"/>
        <end position="735"/>
    </location>
</feature>
<dbReference type="InterPro" id="IPR027107">
    <property type="entry name" value="Tuberin/Ral-act_asu"/>
</dbReference>
<dbReference type="GO" id="GO:0030178">
    <property type="term" value="P:negative regulation of Wnt signaling pathway"/>
    <property type="evidence" value="ECO:0007669"/>
    <property type="project" value="TreeGrafter"/>
</dbReference>
<dbReference type="GO" id="GO:0046627">
    <property type="term" value="P:negative regulation of insulin receptor signaling pathway"/>
    <property type="evidence" value="ECO:0007669"/>
    <property type="project" value="TreeGrafter"/>
</dbReference>
<dbReference type="GO" id="GO:0032007">
    <property type="term" value="P:negative regulation of TOR signaling"/>
    <property type="evidence" value="ECO:0007669"/>
    <property type="project" value="InterPro"/>
</dbReference>
<accession>A0A9N9T9K3</accession>
<evidence type="ECO:0000313" key="3">
    <source>
        <dbReference type="EMBL" id="CAG9838719.1"/>
    </source>
</evidence>
<dbReference type="Proteomes" id="UP001153709">
    <property type="component" value="Chromosome 8"/>
</dbReference>
<dbReference type="GO" id="GO:0051726">
    <property type="term" value="P:regulation of cell cycle"/>
    <property type="evidence" value="ECO:0007669"/>
    <property type="project" value="TreeGrafter"/>
</dbReference>
<dbReference type="OrthoDB" id="5797019at2759"/>
<dbReference type="PROSITE" id="PS50085">
    <property type="entry name" value="RAPGAP"/>
    <property type="match status" value="1"/>
</dbReference>
<dbReference type="InterPro" id="IPR003913">
    <property type="entry name" value="Tuberin"/>
</dbReference>
<proteinExistence type="predicted"/>
<organism evidence="3 4">
    <name type="scientific">Diabrotica balteata</name>
    <name type="common">Banded cucumber beetle</name>
    <dbReference type="NCBI Taxonomy" id="107213"/>
    <lineage>
        <taxon>Eukaryota</taxon>
        <taxon>Metazoa</taxon>
        <taxon>Ecdysozoa</taxon>
        <taxon>Arthropoda</taxon>
        <taxon>Hexapoda</taxon>
        <taxon>Insecta</taxon>
        <taxon>Pterygota</taxon>
        <taxon>Neoptera</taxon>
        <taxon>Endopterygota</taxon>
        <taxon>Coleoptera</taxon>
        <taxon>Polyphaga</taxon>
        <taxon>Cucujiformia</taxon>
        <taxon>Chrysomeloidea</taxon>
        <taxon>Chrysomelidae</taxon>
        <taxon>Galerucinae</taxon>
        <taxon>Diabroticina</taxon>
        <taxon>Diabroticites</taxon>
        <taxon>Diabrotica</taxon>
    </lineage>
</organism>
<dbReference type="InterPro" id="IPR016024">
    <property type="entry name" value="ARM-type_fold"/>
</dbReference>
<dbReference type="AlphaFoldDB" id="A0A9N9T9K3"/>
<keyword evidence="1" id="KW-0343">GTPase activation</keyword>
<dbReference type="SUPFAM" id="SSF111347">
    <property type="entry name" value="Rap/Ran-GAP"/>
    <property type="match status" value="1"/>
</dbReference>
<evidence type="ECO:0000256" key="1">
    <source>
        <dbReference type="ARBA" id="ARBA00022468"/>
    </source>
</evidence>
<dbReference type="Gene3D" id="3.40.50.11210">
    <property type="entry name" value="Rap/Ran-GAP"/>
    <property type="match status" value="1"/>
</dbReference>
<dbReference type="InterPro" id="IPR035974">
    <property type="entry name" value="Rap/Ran-GAP_sf"/>
</dbReference>
<dbReference type="GO" id="GO:0051056">
    <property type="term" value="P:regulation of small GTPase mediated signal transduction"/>
    <property type="evidence" value="ECO:0007669"/>
    <property type="project" value="InterPro"/>
</dbReference>
<evidence type="ECO:0000313" key="4">
    <source>
        <dbReference type="Proteomes" id="UP001153709"/>
    </source>
</evidence>
<dbReference type="PRINTS" id="PR01431">
    <property type="entry name" value="TUBERIN"/>
</dbReference>
<evidence type="ECO:0000259" key="2">
    <source>
        <dbReference type="PROSITE" id="PS50085"/>
    </source>
</evidence>
<dbReference type="PANTHER" id="PTHR10063:SF0">
    <property type="entry name" value="TUBERIN"/>
    <property type="match status" value="1"/>
</dbReference>
<gene>
    <name evidence="3" type="ORF">DIABBA_LOCUS11565</name>
</gene>
<dbReference type="SUPFAM" id="SSF48371">
    <property type="entry name" value="ARM repeat"/>
    <property type="match status" value="1"/>
</dbReference>
<dbReference type="GO" id="GO:0005096">
    <property type="term" value="F:GTPase activator activity"/>
    <property type="evidence" value="ECO:0007669"/>
    <property type="project" value="UniProtKB-KW"/>
</dbReference>
<name>A0A9N9T9K3_DIABA</name>
<dbReference type="Pfam" id="PF03542">
    <property type="entry name" value="Tuberin"/>
    <property type="match status" value="1"/>
</dbReference>
<sequence>MEAVRCNHAAVAYEVILGLKCLVNKQGPELQDPAWSILLEIISHVLCHIDLTSSQSPNRLIVAPLHDTLNFIEHLMKVDSYNGSVKQFYGIIEECSADRPESSILGLIVHHAQSIVPTEHLWLTNLYNLLQKYFKLEIRKNIRLKVLETLSHVIKLNRRQYEDELIDRIVVPHMVNMNYNNDIVVRSSVANLLIDLCLECESKKCLDLLDILEKMLLRPFDTYLSDNSSHSDAEFSDIKCLVEGLIKVFIVKIHKLPSTHAIKIYKMLVKFLELHYNKPKLFENCPIVRKMIFECFLKIRADPLYHLGYQDGKNLKFSSYICVVYKSTDRGSLGSPVPQSPAPHQRLPVTVTPVSLRAAFKIFITCLKVEKDWEVLSLVIIEMTKALQNKALLVSKNGNTELDLLVDVLTSMITEKIYNLPESLNVKVSRPDFHATVLLAVVNLASYHNYLDQIHQQKIVRCLIKCSNSIGPRSSKHCIAALTLCTLEMRETMVKCLPEVLLNLSKISATVHIGIPILEFLSNTIPPYETHKIGVLYVREGQIHSEVEIYKNRFGSLRYVQFLQQLGTLVKLSDVDPQTFFLGGLDQHGNDGKFAYIWQDDVTRVMFHVATMMPNKESDPTCNNKKMHIGNNFVTIIYNESGEEVNMSTFKPLDMGINRVTVKVKEELANLIASSEPKLVSDQNVGIFARQIALHTNMASIVTKSLKHPNEPAASNWIERLRQIKKIRNRAIQDQKNNESIYQNEKSNEEVKNKYMEDFTDYT</sequence>
<dbReference type="GO" id="GO:0005634">
    <property type="term" value="C:nucleus"/>
    <property type="evidence" value="ECO:0007669"/>
    <property type="project" value="InterPro"/>
</dbReference>
<dbReference type="GO" id="GO:0051898">
    <property type="term" value="P:negative regulation of phosphatidylinositol 3-kinase/protein kinase B signal transduction"/>
    <property type="evidence" value="ECO:0007669"/>
    <property type="project" value="TreeGrafter"/>
</dbReference>
<dbReference type="InterPro" id="IPR018515">
    <property type="entry name" value="Tuberin-type_domain"/>
</dbReference>
<reference evidence="3" key="1">
    <citation type="submission" date="2022-01" db="EMBL/GenBank/DDBJ databases">
        <authorList>
            <person name="King R."/>
        </authorList>
    </citation>
    <scope>NUCLEOTIDE SEQUENCE</scope>
</reference>